<organism evidence="7 8">
    <name type="scientific">Candidatus Uhrbacteria bacterium RIFCSPHIGHO2_02_FULL_53_13</name>
    <dbReference type="NCBI Taxonomy" id="1802389"/>
    <lineage>
        <taxon>Bacteria</taxon>
        <taxon>Candidatus Uhriibacteriota</taxon>
    </lineage>
</organism>
<keyword evidence="2" id="KW-0808">Transferase</keyword>
<keyword evidence="3" id="KW-0133">Cell shape</keyword>
<keyword evidence="5" id="KW-0012">Acyltransferase</keyword>
<keyword evidence="4" id="KW-0573">Peptidoglycan synthesis</keyword>
<evidence type="ECO:0000256" key="2">
    <source>
        <dbReference type="ARBA" id="ARBA00022679"/>
    </source>
</evidence>
<dbReference type="PANTHER" id="PTHR36174">
    <property type="entry name" value="LIPID II:GLYCINE GLYCYLTRANSFERASE"/>
    <property type="match status" value="1"/>
</dbReference>
<name>A0A1F7U119_9BACT</name>
<dbReference type="InterPro" id="IPR050644">
    <property type="entry name" value="PG_Glycine_Bridge_Synth"/>
</dbReference>
<dbReference type="PANTHER" id="PTHR36174:SF1">
    <property type="entry name" value="LIPID II:GLYCINE GLYCYLTRANSFERASE"/>
    <property type="match status" value="1"/>
</dbReference>
<dbReference type="Gene3D" id="3.40.630.30">
    <property type="match status" value="2"/>
</dbReference>
<dbReference type="AlphaFoldDB" id="A0A1F7U119"/>
<evidence type="ECO:0008006" key="9">
    <source>
        <dbReference type="Google" id="ProtNLM"/>
    </source>
</evidence>
<keyword evidence="6" id="KW-0961">Cell wall biogenesis/degradation</keyword>
<dbReference type="InterPro" id="IPR003447">
    <property type="entry name" value="FEMABX"/>
</dbReference>
<evidence type="ECO:0000256" key="3">
    <source>
        <dbReference type="ARBA" id="ARBA00022960"/>
    </source>
</evidence>
<dbReference type="GO" id="GO:0009252">
    <property type="term" value="P:peptidoglycan biosynthetic process"/>
    <property type="evidence" value="ECO:0007669"/>
    <property type="project" value="UniProtKB-KW"/>
</dbReference>
<evidence type="ECO:0000313" key="8">
    <source>
        <dbReference type="Proteomes" id="UP000177097"/>
    </source>
</evidence>
<dbReference type="GO" id="GO:0016755">
    <property type="term" value="F:aminoacyltransferase activity"/>
    <property type="evidence" value="ECO:0007669"/>
    <property type="project" value="InterPro"/>
</dbReference>
<evidence type="ECO:0000256" key="6">
    <source>
        <dbReference type="ARBA" id="ARBA00023316"/>
    </source>
</evidence>
<sequence length="339" mass="38004">MSSQSATLSVTEKASVPDWNAFVLKHGQRSGAFLQSWEWGDVLEEDGHTVARNLCDESRTERAQALSVLMRLPFGQRYFYIPRGPVGATPEIEARMLKALTHATHTQQSRPLFFRVDAARQLPTSHFQLLPVTDVQPSTTLITNISADTEALLAAMHHKTRYNIRLAKRKGVTIEDGSIEMFYDLSSKTAARHGIRLHDRKHFEAIARHLNGEGDAPRALVKQAVHDGDVLASALCIDFGNTRTYLHGASADTKKDLMAPHLLHWSLMQDAKERGMKSYDWWGIAPEGQPEHRLAGVTRFKLGFGGERVSYPSTCDVVLRPFLYAAYTAIQRVRRASFL</sequence>
<reference evidence="7 8" key="1">
    <citation type="journal article" date="2016" name="Nat. Commun.">
        <title>Thousands of microbial genomes shed light on interconnected biogeochemical processes in an aquifer system.</title>
        <authorList>
            <person name="Anantharaman K."/>
            <person name="Brown C.T."/>
            <person name="Hug L.A."/>
            <person name="Sharon I."/>
            <person name="Castelle C.J."/>
            <person name="Probst A.J."/>
            <person name="Thomas B.C."/>
            <person name="Singh A."/>
            <person name="Wilkins M.J."/>
            <person name="Karaoz U."/>
            <person name="Brodie E.L."/>
            <person name="Williams K.H."/>
            <person name="Hubbard S.S."/>
            <person name="Banfield J.F."/>
        </authorList>
    </citation>
    <scope>NUCLEOTIDE SEQUENCE [LARGE SCALE GENOMIC DNA]</scope>
</reference>
<proteinExistence type="inferred from homology"/>
<dbReference type="Proteomes" id="UP000177097">
    <property type="component" value="Unassembled WGS sequence"/>
</dbReference>
<evidence type="ECO:0000256" key="1">
    <source>
        <dbReference type="ARBA" id="ARBA00009943"/>
    </source>
</evidence>
<dbReference type="PROSITE" id="PS51191">
    <property type="entry name" value="FEMABX"/>
    <property type="match status" value="1"/>
</dbReference>
<accession>A0A1F7U119</accession>
<protein>
    <recommendedName>
        <fullName evidence="9">BioF2-like acetyltransferase domain-containing protein</fullName>
    </recommendedName>
</protein>
<dbReference type="STRING" id="1802389.A3C17_00920"/>
<dbReference type="GO" id="GO:0008360">
    <property type="term" value="P:regulation of cell shape"/>
    <property type="evidence" value="ECO:0007669"/>
    <property type="project" value="UniProtKB-KW"/>
</dbReference>
<dbReference type="SUPFAM" id="SSF55729">
    <property type="entry name" value="Acyl-CoA N-acyltransferases (Nat)"/>
    <property type="match status" value="2"/>
</dbReference>
<evidence type="ECO:0000256" key="5">
    <source>
        <dbReference type="ARBA" id="ARBA00023315"/>
    </source>
</evidence>
<dbReference type="EMBL" id="MGDX01000004">
    <property type="protein sequence ID" value="OGL71955.1"/>
    <property type="molecule type" value="Genomic_DNA"/>
</dbReference>
<evidence type="ECO:0000313" key="7">
    <source>
        <dbReference type="EMBL" id="OGL71955.1"/>
    </source>
</evidence>
<dbReference type="Pfam" id="PF02388">
    <property type="entry name" value="FemAB"/>
    <property type="match status" value="2"/>
</dbReference>
<comment type="caution">
    <text evidence="7">The sequence shown here is derived from an EMBL/GenBank/DDBJ whole genome shotgun (WGS) entry which is preliminary data.</text>
</comment>
<evidence type="ECO:0000256" key="4">
    <source>
        <dbReference type="ARBA" id="ARBA00022984"/>
    </source>
</evidence>
<comment type="similarity">
    <text evidence="1">Belongs to the FemABX family.</text>
</comment>
<dbReference type="GO" id="GO:0071555">
    <property type="term" value="P:cell wall organization"/>
    <property type="evidence" value="ECO:0007669"/>
    <property type="project" value="UniProtKB-KW"/>
</dbReference>
<gene>
    <name evidence="7" type="ORF">A3C17_00920</name>
</gene>
<dbReference type="InterPro" id="IPR016181">
    <property type="entry name" value="Acyl_CoA_acyltransferase"/>
</dbReference>